<organism evidence="1">
    <name type="scientific">marine metagenome</name>
    <dbReference type="NCBI Taxonomy" id="408172"/>
    <lineage>
        <taxon>unclassified sequences</taxon>
        <taxon>metagenomes</taxon>
        <taxon>ecological metagenomes</taxon>
    </lineage>
</organism>
<dbReference type="EMBL" id="UINC01111081">
    <property type="protein sequence ID" value="SVC79028.1"/>
    <property type="molecule type" value="Genomic_DNA"/>
</dbReference>
<gene>
    <name evidence="1" type="ORF">METZ01_LOCUS331882</name>
</gene>
<evidence type="ECO:0000313" key="1">
    <source>
        <dbReference type="EMBL" id="SVC79028.1"/>
    </source>
</evidence>
<dbReference type="AlphaFoldDB" id="A0A382Q273"/>
<name>A0A382Q273_9ZZZZ</name>
<reference evidence="1" key="1">
    <citation type="submission" date="2018-05" db="EMBL/GenBank/DDBJ databases">
        <authorList>
            <person name="Lanie J.A."/>
            <person name="Ng W.-L."/>
            <person name="Kazmierczak K.M."/>
            <person name="Andrzejewski T.M."/>
            <person name="Davidsen T.M."/>
            <person name="Wayne K.J."/>
            <person name="Tettelin H."/>
            <person name="Glass J.I."/>
            <person name="Rusch D."/>
            <person name="Podicherti R."/>
            <person name="Tsui H.-C.T."/>
            <person name="Winkler M.E."/>
        </authorList>
    </citation>
    <scope>NUCLEOTIDE SEQUENCE</scope>
</reference>
<proteinExistence type="predicted"/>
<accession>A0A382Q273</accession>
<protein>
    <submittedName>
        <fullName evidence="1">Uncharacterized protein</fullName>
    </submittedName>
</protein>
<sequence>MLLVTVRGGTFRIAVIKAGNISPTDVVKFEDNQGLYRL</sequence>